<dbReference type="GO" id="GO:0005886">
    <property type="term" value="C:plasma membrane"/>
    <property type="evidence" value="ECO:0007669"/>
    <property type="project" value="TreeGrafter"/>
</dbReference>
<dbReference type="Proteomes" id="UP001211097">
    <property type="component" value="Chromosome"/>
</dbReference>
<keyword evidence="1" id="KW-1133">Transmembrane helix</keyword>
<dbReference type="Pfam" id="PF02698">
    <property type="entry name" value="DUF218"/>
    <property type="match status" value="1"/>
</dbReference>
<dbReference type="InterPro" id="IPR003848">
    <property type="entry name" value="DUF218"/>
</dbReference>
<dbReference type="CDD" id="cd06259">
    <property type="entry name" value="YdcF-like"/>
    <property type="match status" value="1"/>
</dbReference>
<dbReference type="RefSeq" id="WP_281742786.1">
    <property type="nucleotide sequence ID" value="NZ_AP026973.1"/>
</dbReference>
<dbReference type="PANTHER" id="PTHR30336:SF4">
    <property type="entry name" value="ENVELOPE BIOGENESIS FACTOR ELYC"/>
    <property type="match status" value="1"/>
</dbReference>
<keyword evidence="1" id="KW-0812">Transmembrane</keyword>
<dbReference type="PANTHER" id="PTHR30336">
    <property type="entry name" value="INNER MEMBRANE PROTEIN, PROBABLE PERMEASE"/>
    <property type="match status" value="1"/>
</dbReference>
<dbReference type="KEGG" id="pyt:PKF023_02510"/>
<sequence>MDTIFFILSKVVQFCIEPLNWVIVFVLLSMLFLSLRKPDLCKRFLLLALLDLFLVGWLPASEVVLRGIENLTPKVALSKDLENEVGGIIILGGAISGGELAVDRGEVSIHSSAERVTKAFELIRKNPSLPYIFSGYSGRITPRGISEADAFKQLVQEQGLNEEKAHYEKRSRNTYENVLFMKPMIEELGSRDQAGQLKPWLLITSASHMYRSVKIFQKQGLPVLPVPVDYQTANRLQWTQFNLIDGAQNWKDVVHELVGLIAYWITGKI</sequence>
<dbReference type="AlphaFoldDB" id="A0A9C7C9G8"/>
<evidence type="ECO:0000259" key="2">
    <source>
        <dbReference type="Pfam" id="PF02698"/>
    </source>
</evidence>
<accession>A0A9C7C9G8</accession>
<dbReference type="EMBL" id="AP026973">
    <property type="protein sequence ID" value="BDT76448.1"/>
    <property type="molecule type" value="Genomic_DNA"/>
</dbReference>
<keyword evidence="1" id="KW-0472">Membrane</keyword>
<organism evidence="3">
    <name type="scientific">Polynucleobacter yangtzensis</name>
    <dbReference type="NCBI Taxonomy" id="1743159"/>
    <lineage>
        <taxon>Bacteria</taxon>
        <taxon>Pseudomonadati</taxon>
        <taxon>Pseudomonadota</taxon>
        <taxon>Betaproteobacteria</taxon>
        <taxon>Burkholderiales</taxon>
        <taxon>Burkholderiaceae</taxon>
        <taxon>Polynucleobacter</taxon>
    </lineage>
</organism>
<protein>
    <recommendedName>
        <fullName evidence="2">DUF218 domain-containing protein</fullName>
    </recommendedName>
</protein>
<dbReference type="GO" id="GO:0000270">
    <property type="term" value="P:peptidoglycan metabolic process"/>
    <property type="evidence" value="ECO:0007669"/>
    <property type="project" value="TreeGrafter"/>
</dbReference>
<proteinExistence type="predicted"/>
<dbReference type="Gene3D" id="3.40.50.620">
    <property type="entry name" value="HUPs"/>
    <property type="match status" value="1"/>
</dbReference>
<dbReference type="GO" id="GO:0043164">
    <property type="term" value="P:Gram-negative-bacterium-type cell wall biogenesis"/>
    <property type="evidence" value="ECO:0007669"/>
    <property type="project" value="TreeGrafter"/>
</dbReference>
<feature type="domain" description="DUF218" evidence="2">
    <location>
        <begin position="88"/>
        <end position="259"/>
    </location>
</feature>
<evidence type="ECO:0000256" key="1">
    <source>
        <dbReference type="SAM" id="Phobius"/>
    </source>
</evidence>
<feature type="transmembrane region" description="Helical" evidence="1">
    <location>
        <begin position="18"/>
        <end position="35"/>
    </location>
</feature>
<evidence type="ECO:0000313" key="3">
    <source>
        <dbReference type="EMBL" id="BDT76448.1"/>
    </source>
</evidence>
<dbReference type="InterPro" id="IPR051599">
    <property type="entry name" value="Cell_Envelope_Assoc"/>
</dbReference>
<dbReference type="InterPro" id="IPR014729">
    <property type="entry name" value="Rossmann-like_a/b/a_fold"/>
</dbReference>
<gene>
    <name evidence="3" type="ORF">PKF023_02510</name>
</gene>
<name>A0A9C7C9G8_9BURK</name>
<reference evidence="3" key="1">
    <citation type="submission" date="2022-11" db="EMBL/GenBank/DDBJ databases">
        <title>Complete Genome Sequences of three Polynucleobacter sp. Subcluster PnecC Strains KF022, KF023, and KF032 Isolated from a Shallow Eutrophic Lake in Japan.</title>
        <authorList>
            <person name="Ogata Y."/>
            <person name="Watanabe K."/>
            <person name="Takemine S."/>
            <person name="Shindo C."/>
            <person name="Kurokawa R."/>
            <person name="Suda W."/>
        </authorList>
    </citation>
    <scope>NUCLEOTIDE SEQUENCE</scope>
    <source>
        <strain evidence="3">KF023</strain>
    </source>
</reference>
<feature type="transmembrane region" description="Helical" evidence="1">
    <location>
        <begin position="44"/>
        <end position="65"/>
    </location>
</feature>